<name>A0A7J9MGF1_GOSSC</name>
<sequence length="50" mass="5822">MESSLLLNRKRKGYHNPLKYSFSNLAECKALKIQKTLFTDFVGDEIKFTP</sequence>
<keyword evidence="2" id="KW-1185">Reference proteome</keyword>
<dbReference type="EMBL" id="JABFAF010000011">
    <property type="protein sequence ID" value="MBA0870050.1"/>
    <property type="molecule type" value="Genomic_DNA"/>
</dbReference>
<reference evidence="1 2" key="1">
    <citation type="journal article" date="2019" name="Genome Biol. Evol.">
        <title>Insights into the evolution of the New World diploid cottons (Gossypium, subgenus Houzingenia) based on genome sequencing.</title>
        <authorList>
            <person name="Grover C.E."/>
            <person name="Arick M.A. 2nd"/>
            <person name="Thrash A."/>
            <person name="Conover J.L."/>
            <person name="Sanders W.S."/>
            <person name="Peterson D.G."/>
            <person name="Frelichowski J.E."/>
            <person name="Scheffler J.A."/>
            <person name="Scheffler B.E."/>
            <person name="Wendel J.F."/>
        </authorList>
    </citation>
    <scope>NUCLEOTIDE SEQUENCE [LARGE SCALE GENOMIC DNA]</scope>
    <source>
        <strain evidence="1">1</strain>
        <tissue evidence="1">Leaf</tissue>
    </source>
</reference>
<gene>
    <name evidence="1" type="ORF">Goshw_007182</name>
</gene>
<evidence type="ECO:0000313" key="1">
    <source>
        <dbReference type="EMBL" id="MBA0870050.1"/>
    </source>
</evidence>
<dbReference type="OrthoDB" id="1000866at2759"/>
<proteinExistence type="predicted"/>
<accession>A0A7J9MGF1</accession>
<comment type="caution">
    <text evidence="1">The sequence shown here is derived from an EMBL/GenBank/DDBJ whole genome shotgun (WGS) entry which is preliminary data.</text>
</comment>
<protein>
    <submittedName>
        <fullName evidence="1">Uncharacterized protein</fullName>
    </submittedName>
</protein>
<organism evidence="1 2">
    <name type="scientific">Gossypium schwendimanii</name>
    <name type="common">Cotton</name>
    <dbReference type="NCBI Taxonomy" id="34291"/>
    <lineage>
        <taxon>Eukaryota</taxon>
        <taxon>Viridiplantae</taxon>
        <taxon>Streptophyta</taxon>
        <taxon>Embryophyta</taxon>
        <taxon>Tracheophyta</taxon>
        <taxon>Spermatophyta</taxon>
        <taxon>Magnoliopsida</taxon>
        <taxon>eudicotyledons</taxon>
        <taxon>Gunneridae</taxon>
        <taxon>Pentapetalae</taxon>
        <taxon>rosids</taxon>
        <taxon>malvids</taxon>
        <taxon>Malvales</taxon>
        <taxon>Malvaceae</taxon>
        <taxon>Malvoideae</taxon>
        <taxon>Gossypium</taxon>
    </lineage>
</organism>
<dbReference type="AlphaFoldDB" id="A0A7J9MGF1"/>
<dbReference type="Proteomes" id="UP000593576">
    <property type="component" value="Unassembled WGS sequence"/>
</dbReference>
<evidence type="ECO:0000313" key="2">
    <source>
        <dbReference type="Proteomes" id="UP000593576"/>
    </source>
</evidence>